<dbReference type="Proteomes" id="UP000640489">
    <property type="component" value="Unassembled WGS sequence"/>
</dbReference>
<dbReference type="Gene3D" id="3.40.50.261">
    <property type="entry name" value="Succinyl-CoA synthetase domains"/>
    <property type="match status" value="2"/>
</dbReference>
<protein>
    <submittedName>
        <fullName evidence="2">GNAT family N-acetyltransferase</fullName>
    </submittedName>
</protein>
<dbReference type="Pfam" id="PF13380">
    <property type="entry name" value="CoA_binding_2"/>
    <property type="match status" value="1"/>
</dbReference>
<dbReference type="Gene3D" id="3.40.50.720">
    <property type="entry name" value="NAD(P)-binding Rossmann-like Domain"/>
    <property type="match status" value="1"/>
</dbReference>
<reference evidence="2" key="1">
    <citation type="submission" date="2020-11" db="EMBL/GenBank/DDBJ databases">
        <title>Nocardioides sp. nov., isolated from Soil of Cynanchum wilfordii Hemsley rhizosphere.</title>
        <authorList>
            <person name="Lee J.-S."/>
            <person name="Suh M.K."/>
            <person name="Kim J.-S."/>
        </authorList>
    </citation>
    <scope>NUCLEOTIDE SEQUENCE</scope>
    <source>
        <strain evidence="2">KCTC 19275</strain>
    </source>
</reference>
<comment type="caution">
    <text evidence="2">The sequence shown here is derived from an EMBL/GenBank/DDBJ whole genome shotgun (WGS) entry which is preliminary data.</text>
</comment>
<dbReference type="CDD" id="cd04301">
    <property type="entry name" value="NAT_SF"/>
    <property type="match status" value="1"/>
</dbReference>
<dbReference type="Gene3D" id="3.40.630.30">
    <property type="match status" value="1"/>
</dbReference>
<dbReference type="SMART" id="SM00881">
    <property type="entry name" value="CoA_binding"/>
    <property type="match status" value="1"/>
</dbReference>
<dbReference type="Gene3D" id="3.30.470.20">
    <property type="entry name" value="ATP-grasp fold, B domain"/>
    <property type="match status" value="1"/>
</dbReference>
<dbReference type="InterPro" id="IPR016102">
    <property type="entry name" value="Succinyl-CoA_synth-like"/>
</dbReference>
<dbReference type="InterPro" id="IPR013815">
    <property type="entry name" value="ATP_grasp_subdomain_1"/>
</dbReference>
<dbReference type="Pfam" id="PF13549">
    <property type="entry name" value="ATP-grasp_5"/>
    <property type="match status" value="1"/>
</dbReference>
<name>A0A930V9J0_9ACTN</name>
<dbReference type="PROSITE" id="PS51186">
    <property type="entry name" value="GNAT"/>
    <property type="match status" value="1"/>
</dbReference>
<dbReference type="InterPro" id="IPR036291">
    <property type="entry name" value="NAD(P)-bd_dom_sf"/>
</dbReference>
<dbReference type="InterPro" id="IPR043938">
    <property type="entry name" value="Ligase_CoA_dom"/>
</dbReference>
<evidence type="ECO:0000259" key="1">
    <source>
        <dbReference type="PROSITE" id="PS51186"/>
    </source>
</evidence>
<dbReference type="SUPFAM" id="SSF55729">
    <property type="entry name" value="Acyl-CoA N-acyltransferases (Nat)"/>
    <property type="match status" value="1"/>
</dbReference>
<dbReference type="InterPro" id="IPR016181">
    <property type="entry name" value="Acyl_CoA_acyltransferase"/>
</dbReference>
<dbReference type="SUPFAM" id="SSF51735">
    <property type="entry name" value="NAD(P)-binding Rossmann-fold domains"/>
    <property type="match status" value="1"/>
</dbReference>
<dbReference type="PANTHER" id="PTHR42793:SF1">
    <property type="entry name" value="PEPTIDYL-LYSINE N-ACETYLTRANSFERASE PATZ"/>
    <property type="match status" value="1"/>
</dbReference>
<dbReference type="SUPFAM" id="SSF52210">
    <property type="entry name" value="Succinyl-CoA synthetase domains"/>
    <property type="match status" value="2"/>
</dbReference>
<dbReference type="GO" id="GO:0005524">
    <property type="term" value="F:ATP binding"/>
    <property type="evidence" value="ECO:0007669"/>
    <property type="project" value="InterPro"/>
</dbReference>
<dbReference type="InterPro" id="IPR003781">
    <property type="entry name" value="CoA-bd"/>
</dbReference>
<keyword evidence="3" id="KW-1185">Reference proteome</keyword>
<organism evidence="2 3">
    <name type="scientific">Nocardioides islandensis</name>
    <dbReference type="NCBI Taxonomy" id="433663"/>
    <lineage>
        <taxon>Bacteria</taxon>
        <taxon>Bacillati</taxon>
        <taxon>Actinomycetota</taxon>
        <taxon>Actinomycetes</taxon>
        <taxon>Propionibacteriales</taxon>
        <taxon>Nocardioidaceae</taxon>
        <taxon>Nocardioides</taxon>
    </lineage>
</organism>
<evidence type="ECO:0000313" key="2">
    <source>
        <dbReference type="EMBL" id="MBF4763414.1"/>
    </source>
</evidence>
<dbReference type="PANTHER" id="PTHR42793">
    <property type="entry name" value="COA BINDING DOMAIN CONTAINING PROTEIN"/>
    <property type="match status" value="1"/>
</dbReference>
<dbReference type="InterPro" id="IPR000182">
    <property type="entry name" value="GNAT_dom"/>
</dbReference>
<dbReference type="AlphaFoldDB" id="A0A930V9J0"/>
<dbReference type="GO" id="GO:0016747">
    <property type="term" value="F:acyltransferase activity, transferring groups other than amino-acyl groups"/>
    <property type="evidence" value="ECO:0007669"/>
    <property type="project" value="InterPro"/>
</dbReference>
<dbReference type="RefSeq" id="WP_194706594.1">
    <property type="nucleotide sequence ID" value="NZ_JADKPN010000004.1"/>
</dbReference>
<dbReference type="Pfam" id="PF19045">
    <property type="entry name" value="Ligase_CoA_2"/>
    <property type="match status" value="1"/>
</dbReference>
<dbReference type="InterPro" id="IPR032875">
    <property type="entry name" value="Succ_CoA_lig_flav_dom"/>
</dbReference>
<dbReference type="EMBL" id="JADKPN010000004">
    <property type="protein sequence ID" value="MBF4763414.1"/>
    <property type="molecule type" value="Genomic_DNA"/>
</dbReference>
<dbReference type="Gene3D" id="3.30.1490.20">
    <property type="entry name" value="ATP-grasp fold, A domain"/>
    <property type="match status" value="1"/>
</dbReference>
<evidence type="ECO:0000313" key="3">
    <source>
        <dbReference type="Proteomes" id="UP000640489"/>
    </source>
</evidence>
<accession>A0A930V9J0</accession>
<feature type="domain" description="N-acetyltransferase" evidence="1">
    <location>
        <begin position="24"/>
        <end position="176"/>
    </location>
</feature>
<gene>
    <name evidence="2" type="ORF">ISU07_09780</name>
</gene>
<dbReference type="GO" id="GO:0043758">
    <property type="term" value="F:acetate-CoA ligase (ADP-forming) activity"/>
    <property type="evidence" value="ECO:0007669"/>
    <property type="project" value="InterPro"/>
</dbReference>
<dbReference type="Pfam" id="PF13607">
    <property type="entry name" value="Succ_CoA_lig"/>
    <property type="match status" value="1"/>
</dbReference>
<proteinExistence type="predicted"/>
<sequence length="878" mass="89194">MADLLPRDWSAPPADVLLTDGSIAVVRSLEATDRDAVLALHENVSDDTLRLRFFTTSREAGRRYVDHLFDEANEQSAALVAVVRGRVAGLATAEVLGPDRAEVAFLVSDDASGRGLGSLLLEHLAALGRAHGVNRFDADVLGENHGMLRVFRGAGFAISRRTEAGEVTVELRTDVSAAALDAADRREWRAEARSLRPLLAPEGVAVVGVRRTESGVGRAVLDAIRSGGYAGRLSVVHPSASSVAGVPAYSSLASVPGPVDLVVVVVPADQVSSVMTDVCAVGAGAAIIVSAGFAGAGEPVGRGLLELARAHSVRVVGPDSQGVLSRHAAFNASFARELPPVGGLAVAAQSGGVGFTVLDLARAQGVGVHSFVSLGAKLDVSSNDLLAAWGDDERVTVAALYLESFGNALKFARTARRFASRKPLLAVAGGSAATEGVTALFAQAGVIPCRGAADIAEAAAVLTQQPLPSGFRVGVVTNAGGMGLLTAGMASGEGLSVPALSPSLVSALSSAVPVVSAANPVDLGADVSPASLSSALGLLLASSEVDAAVVTLVPTVLADPVELRAAVASAALEAGKPVVVVASDVRPDESLPGLTAYRTPLVAVVALARAMRYAAWRRVSADEAPPVDAARAAAARSFASQRLAGRGGEPEWLPDSAAASLLAGYGVEPVGSSALGPGSAASAASSLGWPVVVKVADPAVRHRTDRGLVRVGLTTPDAVADAVTAFAAELGVPAASLEVRVQPVVAGVELAVGMVRDETYGPLVRVAAGGVATDLLHDEVHLLAPVSPADAGRALRGLRTWPLLDGVRGLARVDVDALEARVVSVGQLAVDVPEVAVVDLNPVLASPDGVHCVDVKVRLEPAGYVDVGFPRRLRPSAG</sequence>
<dbReference type="SUPFAM" id="SSF56059">
    <property type="entry name" value="Glutathione synthetase ATP-binding domain-like"/>
    <property type="match status" value="1"/>
</dbReference>
<dbReference type="Pfam" id="PF00583">
    <property type="entry name" value="Acetyltransf_1"/>
    <property type="match status" value="1"/>
</dbReference>